<dbReference type="GO" id="GO:0005886">
    <property type="term" value="C:plasma membrane"/>
    <property type="evidence" value="ECO:0007669"/>
    <property type="project" value="UniProtKB-SubCell"/>
</dbReference>
<evidence type="ECO:0000256" key="4">
    <source>
        <dbReference type="ARBA" id="ARBA00023136"/>
    </source>
</evidence>
<dbReference type="HAMAP" id="MF_01536">
    <property type="entry name" value="UPF0344"/>
    <property type="match status" value="1"/>
</dbReference>
<evidence type="ECO:0000313" key="7">
    <source>
        <dbReference type="Proteomes" id="UP000240717"/>
    </source>
</evidence>
<feature type="transmembrane region" description="Helical" evidence="5">
    <location>
        <begin position="6"/>
        <end position="23"/>
    </location>
</feature>
<feature type="transmembrane region" description="Helical" evidence="5">
    <location>
        <begin position="103"/>
        <end position="123"/>
    </location>
</feature>
<dbReference type="InterPro" id="IPR010899">
    <property type="entry name" value="UPF0344"/>
</dbReference>
<keyword evidence="2 5" id="KW-0812">Transmembrane</keyword>
<keyword evidence="3 5" id="KW-1133">Transmembrane helix</keyword>
<comment type="subcellular location">
    <subcellularLocation>
        <location evidence="5">Cell membrane</location>
        <topology evidence="5">Multi-pass membrane protein</topology>
    </subcellularLocation>
</comment>
<organism evidence="6 7">
    <name type="scientific">Staphylococcus warneri</name>
    <dbReference type="NCBI Taxonomy" id="1292"/>
    <lineage>
        <taxon>Bacteria</taxon>
        <taxon>Bacillati</taxon>
        <taxon>Bacillota</taxon>
        <taxon>Bacilli</taxon>
        <taxon>Bacillales</taxon>
        <taxon>Staphylococcaceae</taxon>
        <taxon>Staphylococcus</taxon>
    </lineage>
</organism>
<sequence length="133" mass="14814">MLHVHILSWVLAIILFFATYLNISKVQGASPYFKPLQMLLRLFMVLALISGFWELIKEFAAASQGEGGNHMLLTLKMLCGLGVLALMEVSIAKRKKHENSDKLFWMTIALIIVTIAIGIILPWGPISKMFGLG</sequence>
<comment type="similarity">
    <text evidence="5">Belongs to the UPF0344 family.</text>
</comment>
<keyword evidence="1 5" id="KW-1003">Cell membrane</keyword>
<evidence type="ECO:0000256" key="5">
    <source>
        <dbReference type="HAMAP-Rule" id="MF_01536"/>
    </source>
</evidence>
<evidence type="ECO:0000256" key="1">
    <source>
        <dbReference type="ARBA" id="ARBA00022475"/>
    </source>
</evidence>
<accession>A0A2T4Q1M4</accession>
<evidence type="ECO:0000256" key="2">
    <source>
        <dbReference type="ARBA" id="ARBA00022692"/>
    </source>
</evidence>
<dbReference type="RefSeq" id="WP_002450791.1">
    <property type="nucleotide sequence ID" value="NZ_CP054017.1"/>
</dbReference>
<dbReference type="Proteomes" id="UP000240717">
    <property type="component" value="Unassembled WGS sequence"/>
</dbReference>
<dbReference type="EMBL" id="PZEV01000010">
    <property type="protein sequence ID" value="PTI51637.1"/>
    <property type="molecule type" value="Genomic_DNA"/>
</dbReference>
<protein>
    <recommendedName>
        <fullName evidence="5">UPF0344 protein BU085_04275</fullName>
    </recommendedName>
</protein>
<name>A0A2T4Q1M4_STAWA</name>
<reference evidence="6 7" key="1">
    <citation type="journal article" date="2016" name="Front. Microbiol.">
        <title>Comprehensive Phylogenetic Analysis of Bovine Non-aureus Staphylococci Species Based on Whole-Genome Sequencing.</title>
        <authorList>
            <person name="Naushad S."/>
            <person name="Barkema H.W."/>
            <person name="Luby C."/>
            <person name="Condas L.A."/>
            <person name="Nobrega D.B."/>
            <person name="Carson D.A."/>
            <person name="De Buck J."/>
        </authorList>
    </citation>
    <scope>NUCLEOTIDE SEQUENCE [LARGE SCALE GENOMIC DNA]</scope>
    <source>
        <strain evidence="6 7">SNUC 2993</strain>
    </source>
</reference>
<keyword evidence="4 5" id="KW-0472">Membrane</keyword>
<evidence type="ECO:0000313" key="6">
    <source>
        <dbReference type="EMBL" id="PTI51637.1"/>
    </source>
</evidence>
<dbReference type="NCBIfam" id="NF010195">
    <property type="entry name" value="PRK13673.1-2"/>
    <property type="match status" value="1"/>
</dbReference>
<comment type="caution">
    <text evidence="6">The sequence shown here is derived from an EMBL/GenBank/DDBJ whole genome shotgun (WGS) entry which is preliminary data.</text>
</comment>
<dbReference type="STRING" id="1194526.A284_08870"/>
<feature type="transmembrane region" description="Helical" evidence="5">
    <location>
        <begin position="73"/>
        <end position="91"/>
    </location>
</feature>
<gene>
    <name evidence="6" type="ORF">BU085_04275</name>
</gene>
<dbReference type="AlphaFoldDB" id="A0A2T4Q1M4"/>
<dbReference type="NCBIfam" id="NF010199">
    <property type="entry name" value="PRK13673.1-6"/>
    <property type="match status" value="1"/>
</dbReference>
<dbReference type="Pfam" id="PF07457">
    <property type="entry name" value="DUF1516"/>
    <property type="match status" value="1"/>
</dbReference>
<feature type="transmembrane region" description="Helical" evidence="5">
    <location>
        <begin position="35"/>
        <end position="53"/>
    </location>
</feature>
<proteinExistence type="inferred from homology"/>
<evidence type="ECO:0000256" key="3">
    <source>
        <dbReference type="ARBA" id="ARBA00022989"/>
    </source>
</evidence>